<evidence type="ECO:0000259" key="3">
    <source>
        <dbReference type="Pfam" id="PF08531"/>
    </source>
</evidence>
<dbReference type="GO" id="GO:0016787">
    <property type="term" value="F:hydrolase activity"/>
    <property type="evidence" value="ECO:0007669"/>
    <property type="project" value="UniProtKB-KW"/>
</dbReference>
<keyword evidence="7" id="KW-0378">Hydrolase</keyword>
<dbReference type="SUPFAM" id="SSF48208">
    <property type="entry name" value="Six-hairpin glycosidases"/>
    <property type="match status" value="1"/>
</dbReference>
<dbReference type="PANTHER" id="PTHR34987">
    <property type="entry name" value="C, PUTATIVE (AFU_ORTHOLOGUE AFUA_3G02880)-RELATED"/>
    <property type="match status" value="1"/>
</dbReference>
<proteinExistence type="predicted"/>
<evidence type="ECO:0000259" key="5">
    <source>
        <dbReference type="Pfam" id="PF17390"/>
    </source>
</evidence>
<evidence type="ECO:0000256" key="1">
    <source>
        <dbReference type="SAM" id="MobiDB-lite"/>
    </source>
</evidence>
<protein>
    <submittedName>
        <fullName evidence="7">Family 78 glycoside hydrolase catalytic domain</fullName>
    </submittedName>
</protein>
<dbReference type="InterPro" id="IPR035396">
    <property type="entry name" value="Bac_rhamnosid6H"/>
</dbReference>
<dbReference type="Pfam" id="PF08531">
    <property type="entry name" value="Bac_rhamnosid_N"/>
    <property type="match status" value="1"/>
</dbReference>
<comment type="caution">
    <text evidence="7">The sequence shown here is derived from an EMBL/GenBank/DDBJ whole genome shotgun (WGS) entry which is preliminary data.</text>
</comment>
<dbReference type="Pfam" id="PF05592">
    <property type="entry name" value="Bac_rhamnosid"/>
    <property type="match status" value="1"/>
</dbReference>
<dbReference type="Pfam" id="PF21557">
    <property type="entry name" value="RhaB_D2"/>
    <property type="match status" value="1"/>
</dbReference>
<evidence type="ECO:0000313" key="8">
    <source>
        <dbReference type="Proteomes" id="UP001596378"/>
    </source>
</evidence>
<feature type="domain" description="Alpha-L-rhamnosidase concanavalin-like" evidence="2">
    <location>
        <begin position="466"/>
        <end position="549"/>
    </location>
</feature>
<dbReference type="InterPro" id="IPR012341">
    <property type="entry name" value="6hp_glycosidase-like_sf"/>
</dbReference>
<dbReference type="Gene3D" id="1.50.10.10">
    <property type="match status" value="1"/>
</dbReference>
<feature type="domain" description="Alpha-L-rhamnosidase" evidence="6">
    <location>
        <begin position="224"/>
        <end position="418"/>
    </location>
</feature>
<dbReference type="Gene3D" id="2.60.120.260">
    <property type="entry name" value="Galactose-binding domain-like"/>
    <property type="match status" value="3"/>
</dbReference>
<evidence type="ECO:0000313" key="7">
    <source>
        <dbReference type="EMBL" id="MFC7151345.1"/>
    </source>
</evidence>
<evidence type="ECO:0000259" key="6">
    <source>
        <dbReference type="Pfam" id="PF21557"/>
    </source>
</evidence>
<dbReference type="PANTHER" id="PTHR34987:SF4">
    <property type="entry name" value="ALPHA-L-RHAMNOSIDASE C-TERMINAL DOMAIN-CONTAINING PROTEIN"/>
    <property type="match status" value="1"/>
</dbReference>
<reference evidence="8" key="1">
    <citation type="journal article" date="2019" name="Int. J. Syst. Evol. Microbiol.">
        <title>The Global Catalogue of Microorganisms (GCM) 10K type strain sequencing project: providing services to taxonomists for standard genome sequencing and annotation.</title>
        <authorList>
            <consortium name="The Broad Institute Genomics Platform"/>
            <consortium name="The Broad Institute Genome Sequencing Center for Infectious Disease"/>
            <person name="Wu L."/>
            <person name="Ma J."/>
        </authorList>
    </citation>
    <scope>NUCLEOTIDE SEQUENCE [LARGE SCALE GENOMIC DNA]</scope>
    <source>
        <strain evidence="8">KCTC 12907</strain>
    </source>
</reference>
<accession>A0ABW2FK73</accession>
<dbReference type="RefSeq" id="WP_378047926.1">
    <property type="nucleotide sequence ID" value="NZ_JBHMDN010000015.1"/>
</dbReference>
<name>A0ABW2FK73_9BACL</name>
<dbReference type="InterPro" id="IPR008928">
    <property type="entry name" value="6-hairpin_glycosidase_sf"/>
</dbReference>
<dbReference type="EMBL" id="JBHTAI010000015">
    <property type="protein sequence ID" value="MFC7151345.1"/>
    <property type="molecule type" value="Genomic_DNA"/>
</dbReference>
<dbReference type="InterPro" id="IPR013737">
    <property type="entry name" value="Bac_rhamnosid_N"/>
</dbReference>
<organism evidence="7 8">
    <name type="scientific">Cohnella cellulosilytica</name>
    <dbReference type="NCBI Taxonomy" id="986710"/>
    <lineage>
        <taxon>Bacteria</taxon>
        <taxon>Bacillati</taxon>
        <taxon>Bacillota</taxon>
        <taxon>Bacilli</taxon>
        <taxon>Bacillales</taxon>
        <taxon>Paenibacillaceae</taxon>
        <taxon>Cohnella</taxon>
    </lineage>
</organism>
<dbReference type="Proteomes" id="UP001596378">
    <property type="component" value="Unassembled WGS sequence"/>
</dbReference>
<evidence type="ECO:0000259" key="2">
    <source>
        <dbReference type="Pfam" id="PF05592"/>
    </source>
</evidence>
<feature type="domain" description="Alpha-L-rhamnosidase six-hairpin glycosidase" evidence="4">
    <location>
        <begin position="565"/>
        <end position="906"/>
    </location>
</feature>
<dbReference type="InterPro" id="IPR008902">
    <property type="entry name" value="Rhamnosid_concanavalin"/>
</dbReference>
<feature type="region of interest" description="Disordered" evidence="1">
    <location>
        <begin position="163"/>
        <end position="183"/>
    </location>
</feature>
<keyword evidence="8" id="KW-1185">Reference proteome</keyword>
<dbReference type="InterPro" id="IPR048653">
    <property type="entry name" value="RhaB_D2"/>
</dbReference>
<gene>
    <name evidence="7" type="ORF">ACFQMJ_22640</name>
</gene>
<feature type="domain" description="Bacterial alpha-L-rhamnosidase N-terminal" evidence="3">
    <location>
        <begin position="39"/>
        <end position="187"/>
    </location>
</feature>
<dbReference type="InterPro" id="IPR035398">
    <property type="entry name" value="Bac_rhamnosid_C"/>
</dbReference>
<evidence type="ECO:0000259" key="4">
    <source>
        <dbReference type="Pfam" id="PF17389"/>
    </source>
</evidence>
<dbReference type="Pfam" id="PF17390">
    <property type="entry name" value="Bac_rhamnosid_C"/>
    <property type="match status" value="1"/>
</dbReference>
<dbReference type="SUPFAM" id="SSF49785">
    <property type="entry name" value="Galactose-binding domain-like"/>
    <property type="match status" value="1"/>
</dbReference>
<feature type="domain" description="Alpha-L-rhamnosidase C-terminal" evidence="5">
    <location>
        <begin position="908"/>
        <end position="980"/>
    </location>
</feature>
<dbReference type="Gene3D" id="2.60.420.10">
    <property type="entry name" value="Maltose phosphorylase, domain 3"/>
    <property type="match status" value="1"/>
</dbReference>
<dbReference type="InterPro" id="IPR008979">
    <property type="entry name" value="Galactose-bd-like_sf"/>
</dbReference>
<dbReference type="Pfam" id="PF17389">
    <property type="entry name" value="Bac_rhamnosid6H"/>
    <property type="match status" value="1"/>
</dbReference>
<sequence>MKQEQRKWRAEWIGDGGEGGARNEWRCYRREFELPEAAAAAEIAITADARYVLFVNGTLCGRGPVRSWPAEQSYNTHSVGHLLRKGTNTIAVLVISYGLSTFQYILGRGGLLAELEASLAGGGSFAIGTDASWETAQHAGYDRRTPRMSCQLGFSESVDARLSDGGWTTTGGTGAEQWKPARTIGRPGCDPWPKLVPSDIPSLTEEPVWPVRVESLKRVRPVSWTTALDIRNAMLPDSVGHANPVAFAGYVAFVVRASEAADATFGFLGGFGAFRGFGLNGQRFKTSEMEGQLPERYARIRLRQGDNFVWLETLGSEHGMGLHFGIDCDVPFEIVSPIAGAGVDGESPFALIGPFATRTYVDYQEQEQSSPLDDYKGFGGNKELDAGAFEGFDAYARVRDAASADDLRSLEDWIRPFPLELVATDSVFGKSVWKRSEESRPVPMELQAVCMAGPLPATVPAYPDGDTEFVLDFGKEWSGYIRFELDAPEGAMLDFYGYEYMRDGWRQDTYILDNTLRYASKEGWQKYESPVRRGLRYLMVTVRNASRPVRLIGVQIVQSNFPVAEIGRFHSSDPLLNDIWEISKHTTRLCMEDTFVDCPAYEQTFWVGDSRNEALVNYYVFGASDIVKRCLELVPGSSVQTPLFADQVPSGWSSVIPNWTFFWANACLEYAEHTGDREFARRIWPQVRFTLEHYLRKIDERGLLRHRGWNLLDWAPIDQPRDGIVTHQNAVFVGALRSAAKLAKLAGEADRGIPFAEASETLAQAINAFLWSEERQAYLDCIHADGRSSDIFSIQTQAVVYLNGIAEGTRKERLAAYLVEPPREFVQIGSPFMAFFYYEALAALGRYDIMLDDMRKHFGQMIEYEATTCWEMYPNFVENRPNPNMLTRSHCHAWSAAPGYFLGACVLGVRKETDGWSRVRVAPQPGDLKWARGAVPLPSGGRIDVAWRMEDEAGSRVFRLDVRAPEGVEVDLVAPDGYEPRMRLIRG</sequence>